<feature type="transmembrane region" description="Helical" evidence="8">
    <location>
        <begin position="123"/>
        <end position="141"/>
    </location>
</feature>
<evidence type="ECO:0000313" key="10">
    <source>
        <dbReference type="Proteomes" id="UP001157114"/>
    </source>
</evidence>
<sequence>MQLPAKPIGLWPIVMMTLLTVGLVNHVIVVPLLLAEAKRDAWLCVPVALIIALPVAAFPLQRVMHKMNRVRFDQWLRQQKVPTFFVWLLLAIVNLSLLFVAFGALVDVVAWTSTTYLPRTPQFMVLLVFCVICMFAAMNGLRTITYVSCILLPLVVVLGDFVMSANMPVKDYHYLLPLLEGGMYPVFKGAVYSLSAFMELSFLLLVQHEMKKSFKKWHLILLTLMLMLLTMGPTIGAITLFGPEEASYMRYPAYSQWRLVRIGKYFEHVDFFAVFQWLSGALVRISLPLYLLSIYGPFQKIRRKWIGMMITVVILASISLLVLMHMNWYMILMHAYFMSAWILFGVVLLIVWLLSFRKSTNADKPNAEGGYRNESKNGNRGA</sequence>
<dbReference type="NCBIfam" id="TIGR00912">
    <property type="entry name" value="2A0309"/>
    <property type="match status" value="1"/>
</dbReference>
<evidence type="ECO:0000256" key="7">
    <source>
        <dbReference type="ARBA" id="ARBA00023136"/>
    </source>
</evidence>
<evidence type="ECO:0000313" key="9">
    <source>
        <dbReference type="EMBL" id="GLX67129.1"/>
    </source>
</evidence>
<evidence type="ECO:0000256" key="5">
    <source>
        <dbReference type="ARBA" id="ARBA00022692"/>
    </source>
</evidence>
<feature type="transmembrane region" description="Helical" evidence="8">
    <location>
        <begin position="305"/>
        <end position="325"/>
    </location>
</feature>
<evidence type="ECO:0000256" key="3">
    <source>
        <dbReference type="ARBA" id="ARBA00022448"/>
    </source>
</evidence>
<organism evidence="9 10">
    <name type="scientific">Paenibacillus glycanilyticus</name>
    <dbReference type="NCBI Taxonomy" id="126569"/>
    <lineage>
        <taxon>Bacteria</taxon>
        <taxon>Bacillati</taxon>
        <taxon>Bacillota</taxon>
        <taxon>Bacilli</taxon>
        <taxon>Bacillales</taxon>
        <taxon>Paenibacillaceae</taxon>
        <taxon>Paenibacillus</taxon>
    </lineage>
</organism>
<protein>
    <submittedName>
        <fullName evidence="9">Uncharacterized protein</fullName>
    </submittedName>
</protein>
<feature type="transmembrane region" description="Helical" evidence="8">
    <location>
        <begin position="148"/>
        <end position="169"/>
    </location>
</feature>
<feature type="transmembrane region" description="Helical" evidence="8">
    <location>
        <begin position="40"/>
        <end position="60"/>
    </location>
</feature>
<evidence type="ECO:0000256" key="6">
    <source>
        <dbReference type="ARBA" id="ARBA00022989"/>
    </source>
</evidence>
<dbReference type="PANTHER" id="PTHR34975:SF2">
    <property type="entry name" value="SPORE GERMINATION PROTEIN A2"/>
    <property type="match status" value="1"/>
</dbReference>
<dbReference type="EMBL" id="BSSQ01000005">
    <property type="protein sequence ID" value="GLX67129.1"/>
    <property type="molecule type" value="Genomic_DNA"/>
</dbReference>
<keyword evidence="6 8" id="KW-1133">Transmembrane helix</keyword>
<comment type="caution">
    <text evidence="9">The sequence shown here is derived from an EMBL/GenBank/DDBJ whole genome shotgun (WGS) entry which is preliminary data.</text>
</comment>
<feature type="transmembrane region" description="Helical" evidence="8">
    <location>
        <begin position="12"/>
        <end position="34"/>
    </location>
</feature>
<evidence type="ECO:0000256" key="8">
    <source>
        <dbReference type="SAM" id="Phobius"/>
    </source>
</evidence>
<dbReference type="PANTHER" id="PTHR34975">
    <property type="entry name" value="SPORE GERMINATION PROTEIN A2"/>
    <property type="match status" value="1"/>
</dbReference>
<comment type="subcellular location">
    <subcellularLocation>
        <location evidence="1">Membrane</location>
        <topology evidence="1">Multi-pass membrane protein</topology>
    </subcellularLocation>
</comment>
<dbReference type="InterPro" id="IPR004761">
    <property type="entry name" value="Spore_GerAB"/>
</dbReference>
<name>A0ABQ6G849_9BACL</name>
<keyword evidence="5 8" id="KW-0812">Transmembrane</keyword>
<evidence type="ECO:0000256" key="1">
    <source>
        <dbReference type="ARBA" id="ARBA00004141"/>
    </source>
</evidence>
<accession>A0ABQ6G849</accession>
<reference evidence="9 10" key="1">
    <citation type="submission" date="2023-03" db="EMBL/GenBank/DDBJ databases">
        <title>Draft genome sequence of the bacteria which degrade cell wall of Tricholomamatutake.</title>
        <authorList>
            <person name="Konishi Y."/>
            <person name="Fukuta Y."/>
            <person name="Shirasaka N."/>
        </authorList>
    </citation>
    <scope>NUCLEOTIDE SEQUENCE [LARGE SCALE GENOMIC DNA]</scope>
    <source>
        <strain evidence="10">mu1</strain>
    </source>
</reference>
<feature type="transmembrane region" description="Helical" evidence="8">
    <location>
        <begin position="189"/>
        <end position="207"/>
    </location>
</feature>
<feature type="transmembrane region" description="Helical" evidence="8">
    <location>
        <begin position="274"/>
        <end position="293"/>
    </location>
</feature>
<keyword evidence="10" id="KW-1185">Reference proteome</keyword>
<feature type="transmembrane region" description="Helical" evidence="8">
    <location>
        <begin position="219"/>
        <end position="241"/>
    </location>
</feature>
<keyword evidence="3" id="KW-0813">Transport</keyword>
<gene>
    <name evidence="9" type="ORF">MU1_14730</name>
</gene>
<evidence type="ECO:0000256" key="2">
    <source>
        <dbReference type="ARBA" id="ARBA00007998"/>
    </source>
</evidence>
<evidence type="ECO:0000256" key="4">
    <source>
        <dbReference type="ARBA" id="ARBA00022544"/>
    </source>
</evidence>
<feature type="transmembrane region" description="Helical" evidence="8">
    <location>
        <begin position="81"/>
        <end position="111"/>
    </location>
</feature>
<keyword evidence="7 8" id="KW-0472">Membrane</keyword>
<keyword evidence="4" id="KW-0309">Germination</keyword>
<feature type="transmembrane region" description="Helical" evidence="8">
    <location>
        <begin position="331"/>
        <end position="354"/>
    </location>
</feature>
<comment type="similarity">
    <text evidence="2">Belongs to the amino acid-polyamine-organocation (APC) superfamily. Spore germination protein (SGP) (TC 2.A.3.9) family.</text>
</comment>
<proteinExistence type="inferred from homology"/>
<dbReference type="Pfam" id="PF03845">
    <property type="entry name" value="Spore_permease"/>
    <property type="match status" value="1"/>
</dbReference>
<dbReference type="Proteomes" id="UP001157114">
    <property type="component" value="Unassembled WGS sequence"/>
</dbReference>